<keyword evidence="1" id="KW-1133">Transmembrane helix</keyword>
<protein>
    <submittedName>
        <fullName evidence="2">Uncharacterized protein</fullName>
    </submittedName>
</protein>
<feature type="transmembrane region" description="Helical" evidence="1">
    <location>
        <begin position="43"/>
        <end position="60"/>
    </location>
</feature>
<keyword evidence="1" id="KW-0472">Membrane</keyword>
<keyword evidence="1" id="KW-0812">Transmembrane</keyword>
<accession>A0A6J5LP17</accession>
<dbReference type="EMBL" id="LR796313">
    <property type="protein sequence ID" value="CAB4136088.1"/>
    <property type="molecule type" value="Genomic_DNA"/>
</dbReference>
<gene>
    <name evidence="2" type="ORF">UFOVP299_11</name>
</gene>
<name>A0A6J5LP17_9CAUD</name>
<evidence type="ECO:0000313" key="2">
    <source>
        <dbReference type="EMBL" id="CAB4136088.1"/>
    </source>
</evidence>
<reference evidence="2" key="1">
    <citation type="submission" date="2020-04" db="EMBL/GenBank/DDBJ databases">
        <authorList>
            <person name="Chiriac C."/>
            <person name="Salcher M."/>
            <person name="Ghai R."/>
            <person name="Kavagutti S V."/>
        </authorList>
    </citation>
    <scope>NUCLEOTIDE SEQUENCE</scope>
</reference>
<sequence>MKILKDTLISNGKWSQKRLMTFSSFFIATIYAFMPMFNNKFEVKEFVFLGFLTAGGFSLFRTQKQNENIINSNNE</sequence>
<organism evidence="2">
    <name type="scientific">uncultured Caudovirales phage</name>
    <dbReference type="NCBI Taxonomy" id="2100421"/>
    <lineage>
        <taxon>Viruses</taxon>
        <taxon>Duplodnaviria</taxon>
        <taxon>Heunggongvirae</taxon>
        <taxon>Uroviricota</taxon>
        <taxon>Caudoviricetes</taxon>
        <taxon>Peduoviridae</taxon>
        <taxon>Maltschvirus</taxon>
        <taxon>Maltschvirus maltsch</taxon>
    </lineage>
</organism>
<evidence type="ECO:0000256" key="1">
    <source>
        <dbReference type="SAM" id="Phobius"/>
    </source>
</evidence>
<proteinExistence type="predicted"/>
<feature type="transmembrane region" description="Helical" evidence="1">
    <location>
        <begin position="20"/>
        <end position="37"/>
    </location>
</feature>